<accession>A0A6J6LZ69</accession>
<protein>
    <submittedName>
        <fullName evidence="1">Unannotated protein</fullName>
    </submittedName>
</protein>
<reference evidence="1" key="1">
    <citation type="submission" date="2020-05" db="EMBL/GenBank/DDBJ databases">
        <authorList>
            <person name="Chiriac C."/>
            <person name="Salcher M."/>
            <person name="Ghai R."/>
            <person name="Kavagutti S V."/>
        </authorList>
    </citation>
    <scope>NUCLEOTIDE SEQUENCE</scope>
</reference>
<sequence length="210" mass="24501">MKLPYVLLVECRLNDFPFTIRDFLAKLWRKHCETFFPSVDHLGPARVIHVEGIRDNTRCRQHTAVTKCERWRFWKVSKTIEHRDSKWLDLPRIVLNPSMTRHLANHANITNVEVGRDAVYFTWCSTDCGGNLLLEPCAHSGIRNDNRVWRKDVAIRWRRVEISDNRLNNLSQVCDIRDPQTSTKISCHVAYPSADDIQVSTARTLYCRGV</sequence>
<dbReference type="EMBL" id="CAEZWJ010000103">
    <property type="protein sequence ID" value="CAB4666912.1"/>
    <property type="molecule type" value="Genomic_DNA"/>
</dbReference>
<gene>
    <name evidence="1" type="ORF">UFOPK2214_01576</name>
</gene>
<name>A0A6J6LZ69_9ZZZZ</name>
<organism evidence="1">
    <name type="scientific">freshwater metagenome</name>
    <dbReference type="NCBI Taxonomy" id="449393"/>
    <lineage>
        <taxon>unclassified sequences</taxon>
        <taxon>metagenomes</taxon>
        <taxon>ecological metagenomes</taxon>
    </lineage>
</organism>
<dbReference type="AlphaFoldDB" id="A0A6J6LZ69"/>
<proteinExistence type="predicted"/>
<evidence type="ECO:0000313" key="1">
    <source>
        <dbReference type="EMBL" id="CAB4666912.1"/>
    </source>
</evidence>